<feature type="domain" description="ECT2 PH" evidence="2">
    <location>
        <begin position="9"/>
        <end position="123"/>
    </location>
</feature>
<sequence length="169" mass="18879">VCLNSCGETKKGQAITLYLFNDLLEVTKRRNRSVLPRSPATFGPSRGRSGNSKGHKHIDCLSLSAIRKVEDVTGCEEAEGLFLLTIRDNSRGQILEEEQWTLQVTDHTEAEKRAFLSALANEVLRIISSRDVGVLEFAMDDPNTKPERVEALKQAIKLSRTLPKRSTSR</sequence>
<dbReference type="GO" id="GO:0005096">
    <property type="term" value="F:GTPase activator activity"/>
    <property type="evidence" value="ECO:0007669"/>
    <property type="project" value="InterPro"/>
</dbReference>
<dbReference type="Proteomes" id="UP000887566">
    <property type="component" value="Unplaced"/>
</dbReference>
<evidence type="ECO:0000313" key="3">
    <source>
        <dbReference type="Proteomes" id="UP000887566"/>
    </source>
</evidence>
<feature type="region of interest" description="Disordered" evidence="1">
    <location>
        <begin position="35"/>
        <end position="54"/>
    </location>
</feature>
<dbReference type="GO" id="GO:0005634">
    <property type="term" value="C:nucleus"/>
    <property type="evidence" value="ECO:0007669"/>
    <property type="project" value="InterPro"/>
</dbReference>
<dbReference type="InterPro" id="IPR026817">
    <property type="entry name" value="Ect2"/>
</dbReference>
<dbReference type="WBParaSite" id="PSAMB.scaffold17664size1078.g37364.t1">
    <property type="protein sequence ID" value="PSAMB.scaffold17664size1078.g37364.t1"/>
    <property type="gene ID" value="PSAMB.scaffold17664size1078.g37364"/>
</dbReference>
<dbReference type="Pfam" id="PF21242">
    <property type="entry name" value="ECT2_PH"/>
    <property type="match status" value="1"/>
</dbReference>
<accession>A0A914VBL9</accession>
<keyword evidence="3" id="KW-1185">Reference proteome</keyword>
<dbReference type="GO" id="GO:0005085">
    <property type="term" value="F:guanyl-nucleotide exchange factor activity"/>
    <property type="evidence" value="ECO:0007669"/>
    <property type="project" value="InterPro"/>
</dbReference>
<dbReference type="GO" id="GO:0007399">
    <property type="term" value="P:nervous system development"/>
    <property type="evidence" value="ECO:0007669"/>
    <property type="project" value="TreeGrafter"/>
</dbReference>
<reference evidence="4" key="1">
    <citation type="submission" date="2022-11" db="UniProtKB">
        <authorList>
            <consortium name="WormBaseParasite"/>
        </authorList>
    </citation>
    <scope>IDENTIFICATION</scope>
</reference>
<protein>
    <recommendedName>
        <fullName evidence="2">ECT2 PH domain-containing protein</fullName>
    </recommendedName>
</protein>
<proteinExistence type="predicted"/>
<dbReference type="PANTHER" id="PTHR16777:SF2">
    <property type="entry name" value="PROTEIN ECT2"/>
    <property type="match status" value="1"/>
</dbReference>
<dbReference type="PANTHER" id="PTHR16777">
    <property type="entry name" value="PROTEIN ECT2"/>
    <property type="match status" value="1"/>
</dbReference>
<name>A0A914VBL9_9BILA</name>
<dbReference type="GO" id="GO:2000431">
    <property type="term" value="P:regulation of cytokinesis, actomyosin contractile ring assembly"/>
    <property type="evidence" value="ECO:0007669"/>
    <property type="project" value="InterPro"/>
</dbReference>
<evidence type="ECO:0000313" key="4">
    <source>
        <dbReference type="WBParaSite" id="PSAMB.scaffold17664size1078.g37364.t1"/>
    </source>
</evidence>
<dbReference type="GO" id="GO:0000281">
    <property type="term" value="P:mitotic cytokinesis"/>
    <property type="evidence" value="ECO:0007669"/>
    <property type="project" value="TreeGrafter"/>
</dbReference>
<organism evidence="3 4">
    <name type="scientific">Plectus sambesii</name>
    <dbReference type="NCBI Taxonomy" id="2011161"/>
    <lineage>
        <taxon>Eukaryota</taxon>
        <taxon>Metazoa</taxon>
        <taxon>Ecdysozoa</taxon>
        <taxon>Nematoda</taxon>
        <taxon>Chromadorea</taxon>
        <taxon>Plectida</taxon>
        <taxon>Plectina</taxon>
        <taxon>Plectoidea</taxon>
        <taxon>Plectidae</taxon>
        <taxon>Plectus</taxon>
    </lineage>
</organism>
<dbReference type="InterPro" id="IPR049395">
    <property type="entry name" value="ECT2_PH"/>
</dbReference>
<evidence type="ECO:0000259" key="2">
    <source>
        <dbReference type="Pfam" id="PF21242"/>
    </source>
</evidence>
<evidence type="ECO:0000256" key="1">
    <source>
        <dbReference type="SAM" id="MobiDB-lite"/>
    </source>
</evidence>
<dbReference type="AlphaFoldDB" id="A0A914VBL9"/>
<dbReference type="GO" id="GO:0005938">
    <property type="term" value="C:cell cortex"/>
    <property type="evidence" value="ECO:0007669"/>
    <property type="project" value="TreeGrafter"/>
</dbReference>